<dbReference type="InterPro" id="IPR019831">
    <property type="entry name" value="Mn/Fe_SOD_N"/>
</dbReference>
<dbReference type="PANTHER" id="PTHR11404">
    <property type="entry name" value="SUPEROXIDE DISMUTASE 2"/>
    <property type="match status" value="1"/>
</dbReference>
<keyword evidence="4 7" id="KW-0479">Metal-binding</keyword>
<evidence type="ECO:0000259" key="9">
    <source>
        <dbReference type="Pfam" id="PF02777"/>
    </source>
</evidence>
<gene>
    <name evidence="10" type="ORF">GCM10009855_28620</name>
</gene>
<keyword evidence="11" id="KW-1185">Reference proteome</keyword>
<evidence type="ECO:0000256" key="6">
    <source>
        <dbReference type="ARBA" id="ARBA00049204"/>
    </source>
</evidence>
<protein>
    <recommendedName>
        <fullName evidence="3 7">Superoxide dismutase</fullName>
        <ecNumber evidence="3 7">1.15.1.1</ecNumber>
    </recommendedName>
</protein>
<sequence length="214" mass="23677">MPVYHLPDLPYDYGDLEPAISGEIMELHHGAHHAAYVKGANTTLERIEQARAERDFSNLPGLERAMAFHLAGHILHSMFWTNLSPEGGGRPAGALAAAIDEYFGDFDSFQAEMNAAAASVQGAGWAALSWDPLGVRLVVTQIHDHHITVAPTTTPILVFDTWEHAFYLQYRNVKTDYIDRLWSLIDWSDVADRFEVARRGTATSFLTPATGATE</sequence>
<dbReference type="InterPro" id="IPR019832">
    <property type="entry name" value="Mn/Fe_SOD_C"/>
</dbReference>
<evidence type="ECO:0000256" key="2">
    <source>
        <dbReference type="ARBA" id="ARBA00008714"/>
    </source>
</evidence>
<dbReference type="Gene3D" id="1.10.287.990">
    <property type="entry name" value="Fe,Mn superoxide dismutase (SOD) domain"/>
    <property type="match status" value="1"/>
</dbReference>
<evidence type="ECO:0000256" key="4">
    <source>
        <dbReference type="ARBA" id="ARBA00022723"/>
    </source>
</evidence>
<evidence type="ECO:0000256" key="1">
    <source>
        <dbReference type="ARBA" id="ARBA00002170"/>
    </source>
</evidence>
<dbReference type="Gene3D" id="3.55.40.20">
    <property type="entry name" value="Iron/manganese superoxide dismutase, C-terminal domain"/>
    <property type="match status" value="1"/>
</dbReference>
<evidence type="ECO:0000259" key="8">
    <source>
        <dbReference type="Pfam" id="PF00081"/>
    </source>
</evidence>
<dbReference type="Proteomes" id="UP001501170">
    <property type="component" value="Unassembled WGS sequence"/>
</dbReference>
<name>A0ABP5UU98_9ACTN</name>
<evidence type="ECO:0000313" key="11">
    <source>
        <dbReference type="Proteomes" id="UP001501170"/>
    </source>
</evidence>
<dbReference type="InterPro" id="IPR036314">
    <property type="entry name" value="SOD_C_sf"/>
</dbReference>
<dbReference type="PRINTS" id="PR01703">
    <property type="entry name" value="MNSODISMTASE"/>
</dbReference>
<comment type="caution">
    <text evidence="10">The sequence shown here is derived from an EMBL/GenBank/DDBJ whole genome shotgun (WGS) entry which is preliminary data.</text>
</comment>
<reference evidence="11" key="1">
    <citation type="journal article" date="2019" name="Int. J. Syst. Evol. Microbiol.">
        <title>The Global Catalogue of Microorganisms (GCM) 10K type strain sequencing project: providing services to taxonomists for standard genome sequencing and annotation.</title>
        <authorList>
            <consortium name="The Broad Institute Genomics Platform"/>
            <consortium name="The Broad Institute Genome Sequencing Center for Infectious Disease"/>
            <person name="Wu L."/>
            <person name="Ma J."/>
        </authorList>
    </citation>
    <scope>NUCLEOTIDE SEQUENCE [LARGE SCALE GENOMIC DNA]</scope>
    <source>
        <strain evidence="11">JCM 16227</strain>
    </source>
</reference>
<evidence type="ECO:0000256" key="5">
    <source>
        <dbReference type="ARBA" id="ARBA00023002"/>
    </source>
</evidence>
<organism evidence="10 11">
    <name type="scientific">Gordonia cholesterolivorans</name>
    <dbReference type="NCBI Taxonomy" id="559625"/>
    <lineage>
        <taxon>Bacteria</taxon>
        <taxon>Bacillati</taxon>
        <taxon>Actinomycetota</taxon>
        <taxon>Actinomycetes</taxon>
        <taxon>Mycobacteriales</taxon>
        <taxon>Gordoniaceae</taxon>
        <taxon>Gordonia</taxon>
    </lineage>
</organism>
<feature type="domain" description="Manganese/iron superoxide dismutase C-terminal" evidence="9">
    <location>
        <begin position="91"/>
        <end position="193"/>
    </location>
</feature>
<evidence type="ECO:0000256" key="3">
    <source>
        <dbReference type="ARBA" id="ARBA00012682"/>
    </source>
</evidence>
<dbReference type="InterPro" id="IPR019833">
    <property type="entry name" value="Mn/Fe_SOD_BS"/>
</dbReference>
<dbReference type="SUPFAM" id="SSF54719">
    <property type="entry name" value="Fe,Mn superoxide dismutase (SOD), C-terminal domain"/>
    <property type="match status" value="1"/>
</dbReference>
<dbReference type="PROSITE" id="PS00088">
    <property type="entry name" value="SOD_MN"/>
    <property type="match status" value="1"/>
</dbReference>
<evidence type="ECO:0000313" key="10">
    <source>
        <dbReference type="EMBL" id="GAA2386750.1"/>
    </source>
</evidence>
<comment type="function">
    <text evidence="7">Destroys radicals which are normally produced within the cells and which are toxic to biological systems.</text>
</comment>
<dbReference type="Pfam" id="PF02777">
    <property type="entry name" value="Sod_Fe_C"/>
    <property type="match status" value="1"/>
</dbReference>
<dbReference type="PANTHER" id="PTHR11404:SF6">
    <property type="entry name" value="SUPEROXIDE DISMUTASE [MN], MITOCHONDRIAL"/>
    <property type="match status" value="1"/>
</dbReference>
<dbReference type="SUPFAM" id="SSF46609">
    <property type="entry name" value="Fe,Mn superoxide dismutase (SOD), N-terminal domain"/>
    <property type="match status" value="1"/>
</dbReference>
<dbReference type="RefSeq" id="WP_278125828.1">
    <property type="nucleotide sequence ID" value="NZ_BAAARB010000016.1"/>
</dbReference>
<dbReference type="PIRSF" id="PIRSF000349">
    <property type="entry name" value="SODismutase"/>
    <property type="match status" value="1"/>
</dbReference>
<proteinExistence type="inferred from homology"/>
<comment type="catalytic activity">
    <reaction evidence="6 7">
        <text>2 superoxide + 2 H(+) = H2O2 + O2</text>
        <dbReference type="Rhea" id="RHEA:20696"/>
        <dbReference type="ChEBI" id="CHEBI:15378"/>
        <dbReference type="ChEBI" id="CHEBI:15379"/>
        <dbReference type="ChEBI" id="CHEBI:16240"/>
        <dbReference type="ChEBI" id="CHEBI:18421"/>
        <dbReference type="EC" id="1.15.1.1"/>
    </reaction>
</comment>
<comment type="function">
    <text evidence="1">Destroys superoxide anion radicals which are normally produced within the cells and which are toxic to biological systems.</text>
</comment>
<comment type="similarity">
    <text evidence="2 7">Belongs to the iron/manganese superoxide dismutase family.</text>
</comment>
<feature type="domain" description="Manganese/iron superoxide dismutase N-terminal" evidence="8">
    <location>
        <begin position="4"/>
        <end position="84"/>
    </location>
</feature>
<dbReference type="InterPro" id="IPR001189">
    <property type="entry name" value="Mn/Fe_SOD"/>
</dbReference>
<dbReference type="InterPro" id="IPR036324">
    <property type="entry name" value="Mn/Fe_SOD_N_sf"/>
</dbReference>
<accession>A0ABP5UU98</accession>
<dbReference type="EC" id="1.15.1.1" evidence="3 7"/>
<dbReference type="EMBL" id="BAAARB010000016">
    <property type="protein sequence ID" value="GAA2386750.1"/>
    <property type="molecule type" value="Genomic_DNA"/>
</dbReference>
<dbReference type="Pfam" id="PF00081">
    <property type="entry name" value="Sod_Fe_N"/>
    <property type="match status" value="1"/>
</dbReference>
<keyword evidence="5 7" id="KW-0560">Oxidoreductase</keyword>
<evidence type="ECO:0000256" key="7">
    <source>
        <dbReference type="RuleBase" id="RU000414"/>
    </source>
</evidence>
<dbReference type="InterPro" id="IPR050265">
    <property type="entry name" value="Fe/Mn_Superoxide_Dismutase"/>
</dbReference>